<keyword evidence="3 6" id="KW-0812">Transmembrane</keyword>
<accession>A0ABZ3D7Q9</accession>
<feature type="transmembrane region" description="Helical" evidence="6">
    <location>
        <begin position="218"/>
        <end position="241"/>
    </location>
</feature>
<keyword evidence="2" id="KW-1003">Cell membrane</keyword>
<dbReference type="RefSeq" id="WP_342628928.1">
    <property type="nucleotide sequence ID" value="NZ_CP152276.1"/>
</dbReference>
<dbReference type="PANTHER" id="PTHR43124:SF3">
    <property type="entry name" value="CHLORAMPHENICOL EFFLUX PUMP RV0191"/>
    <property type="match status" value="1"/>
</dbReference>
<feature type="transmembrane region" description="Helical" evidence="6">
    <location>
        <begin position="376"/>
        <end position="398"/>
    </location>
</feature>
<feature type="transmembrane region" description="Helical" evidence="6">
    <location>
        <begin position="176"/>
        <end position="197"/>
    </location>
</feature>
<evidence type="ECO:0000259" key="7">
    <source>
        <dbReference type="PROSITE" id="PS50850"/>
    </source>
</evidence>
<evidence type="ECO:0000313" key="9">
    <source>
        <dbReference type="Proteomes" id="UP001449795"/>
    </source>
</evidence>
<dbReference type="Gene3D" id="1.20.1250.20">
    <property type="entry name" value="MFS general substrate transporter like domains"/>
    <property type="match status" value="1"/>
</dbReference>
<keyword evidence="4 6" id="KW-1133">Transmembrane helix</keyword>
<dbReference type="Pfam" id="PF07690">
    <property type="entry name" value="MFS_1"/>
    <property type="match status" value="1"/>
</dbReference>
<dbReference type="PROSITE" id="PS50850">
    <property type="entry name" value="MFS"/>
    <property type="match status" value="1"/>
</dbReference>
<evidence type="ECO:0000256" key="2">
    <source>
        <dbReference type="ARBA" id="ARBA00022475"/>
    </source>
</evidence>
<reference evidence="8 9" key="1">
    <citation type="submission" date="2024-04" db="EMBL/GenBank/DDBJ databases">
        <title>Complete genome sequence of Nguyenibacter vanlangesis HBCM-1154, a strain capable of nitrogen fixation, IAA production, and phosphorus solubilization isolated from sugarcane soil.</title>
        <authorList>
            <person name="MY HANH P."/>
        </authorList>
    </citation>
    <scope>NUCLEOTIDE SEQUENCE [LARGE SCALE GENOMIC DNA]</scope>
    <source>
        <strain evidence="8 9">HBCM 1154</strain>
    </source>
</reference>
<evidence type="ECO:0000256" key="3">
    <source>
        <dbReference type="ARBA" id="ARBA00022692"/>
    </source>
</evidence>
<evidence type="ECO:0000256" key="1">
    <source>
        <dbReference type="ARBA" id="ARBA00004651"/>
    </source>
</evidence>
<organism evidence="8 9">
    <name type="scientific">Nguyenibacter vanlangensis</name>
    <dbReference type="NCBI Taxonomy" id="1216886"/>
    <lineage>
        <taxon>Bacteria</taxon>
        <taxon>Pseudomonadati</taxon>
        <taxon>Pseudomonadota</taxon>
        <taxon>Alphaproteobacteria</taxon>
        <taxon>Acetobacterales</taxon>
        <taxon>Acetobacteraceae</taxon>
        <taxon>Nguyenibacter</taxon>
    </lineage>
</organism>
<proteinExistence type="predicted"/>
<feature type="transmembrane region" description="Helical" evidence="6">
    <location>
        <begin position="151"/>
        <end position="170"/>
    </location>
</feature>
<feature type="transmembrane region" description="Helical" evidence="6">
    <location>
        <begin position="308"/>
        <end position="327"/>
    </location>
</feature>
<feature type="transmembrane region" description="Helical" evidence="6">
    <location>
        <begin position="280"/>
        <end position="302"/>
    </location>
</feature>
<keyword evidence="9" id="KW-1185">Reference proteome</keyword>
<comment type="subcellular location">
    <subcellularLocation>
        <location evidence="1">Cell membrane</location>
        <topology evidence="1">Multi-pass membrane protein</topology>
    </subcellularLocation>
</comment>
<feature type="transmembrane region" description="Helical" evidence="6">
    <location>
        <begin position="118"/>
        <end position="139"/>
    </location>
</feature>
<dbReference type="InterPro" id="IPR020846">
    <property type="entry name" value="MFS_dom"/>
</dbReference>
<protein>
    <submittedName>
        <fullName evidence="8">MFS transporter</fullName>
    </submittedName>
</protein>
<dbReference type="SUPFAM" id="SSF103473">
    <property type="entry name" value="MFS general substrate transporter"/>
    <property type="match status" value="1"/>
</dbReference>
<feature type="transmembrane region" description="Helical" evidence="6">
    <location>
        <begin position="253"/>
        <end position="273"/>
    </location>
</feature>
<evidence type="ECO:0000256" key="6">
    <source>
        <dbReference type="SAM" id="Phobius"/>
    </source>
</evidence>
<dbReference type="InterPro" id="IPR036259">
    <property type="entry name" value="MFS_trans_sf"/>
</dbReference>
<feature type="transmembrane region" description="Helical" evidence="6">
    <location>
        <begin position="89"/>
        <end position="106"/>
    </location>
</feature>
<dbReference type="InterPro" id="IPR050189">
    <property type="entry name" value="MFS_Efflux_Transporters"/>
</dbReference>
<feature type="domain" description="Major facilitator superfamily (MFS) profile" evidence="7">
    <location>
        <begin position="23"/>
        <end position="403"/>
    </location>
</feature>
<evidence type="ECO:0000313" key="8">
    <source>
        <dbReference type="EMBL" id="XAE43481.1"/>
    </source>
</evidence>
<dbReference type="EMBL" id="CP152276">
    <property type="protein sequence ID" value="XAE43481.1"/>
    <property type="molecule type" value="Genomic_DNA"/>
</dbReference>
<dbReference type="InterPro" id="IPR011701">
    <property type="entry name" value="MFS"/>
</dbReference>
<gene>
    <name evidence="8" type="ORF">AAC691_03225</name>
</gene>
<feature type="transmembrane region" description="Helical" evidence="6">
    <location>
        <begin position="348"/>
        <end position="370"/>
    </location>
</feature>
<feature type="transmembrane region" description="Helical" evidence="6">
    <location>
        <begin position="63"/>
        <end position="82"/>
    </location>
</feature>
<name>A0ABZ3D7Q9_9PROT</name>
<evidence type="ECO:0000256" key="4">
    <source>
        <dbReference type="ARBA" id="ARBA00022989"/>
    </source>
</evidence>
<dbReference type="PANTHER" id="PTHR43124">
    <property type="entry name" value="PURINE EFFLUX PUMP PBUE"/>
    <property type="match status" value="1"/>
</dbReference>
<sequence>MDTEIGDDTPVGHYDAPHGVAAAEFALALGTFAIGTGEFAIMGMLPEMASSLGITIPSAGHVIAAYALGVVVGAPLIAVCGARLPRRTLLMILMGVFVLGNLLAPLSPDARTLEIMRFLTGLPHGAFFGVAALVAASLVDRAHRGRAVGRVMAGLTISNVIGAPFATWGGEFLGWRTTYALIGLVSVASLLLVARNVPADPPHPGASPLRELGALRRAQVWFTLGTGAVGFGGMFAVYTYLSDVLVNVSGYPAYAVPFIQALWGVGMVIGNLIGARLVDINLNMTVIAALVWSMLTLGLFSVTAVNPWAVVPVILLLGGIIALVPALQTRLMDVAADAQTLAASLNHSAFNVANALGAWLGGLVIGAGYGAQSVGWAGAALALGGLAIFLAALAVRFVGRRIEQAA</sequence>
<dbReference type="CDD" id="cd17324">
    <property type="entry name" value="MFS_NepI_like"/>
    <property type="match status" value="1"/>
</dbReference>
<dbReference type="Proteomes" id="UP001449795">
    <property type="component" value="Chromosome"/>
</dbReference>
<feature type="transmembrane region" description="Helical" evidence="6">
    <location>
        <begin position="21"/>
        <end position="43"/>
    </location>
</feature>
<keyword evidence="5 6" id="KW-0472">Membrane</keyword>
<evidence type="ECO:0000256" key="5">
    <source>
        <dbReference type="ARBA" id="ARBA00023136"/>
    </source>
</evidence>